<dbReference type="OrthoDB" id="9785340at2"/>
<feature type="transmembrane region" description="Helical" evidence="7">
    <location>
        <begin position="35"/>
        <end position="58"/>
    </location>
</feature>
<comment type="cofactor">
    <cofactor evidence="6">
        <name>Zn(2+)</name>
        <dbReference type="ChEBI" id="CHEBI:29105"/>
    </cofactor>
    <text evidence="6">Binds 1 zinc ion per subunit.</text>
</comment>
<dbReference type="GO" id="GO:0004222">
    <property type="term" value="F:metalloendopeptidase activity"/>
    <property type="evidence" value="ECO:0007669"/>
    <property type="project" value="InterPro"/>
</dbReference>
<keyword evidence="7" id="KW-1133">Transmembrane helix</keyword>
<evidence type="ECO:0000256" key="2">
    <source>
        <dbReference type="ARBA" id="ARBA00022723"/>
    </source>
</evidence>
<keyword evidence="2" id="KW-0479">Metal-binding</keyword>
<protein>
    <submittedName>
        <fullName evidence="9">Peptidase M48</fullName>
    </submittedName>
</protein>
<dbReference type="EMBL" id="NMUL01000013">
    <property type="protein sequence ID" value="OXM67408.1"/>
    <property type="molecule type" value="Genomic_DNA"/>
</dbReference>
<evidence type="ECO:0000259" key="8">
    <source>
        <dbReference type="Pfam" id="PF01435"/>
    </source>
</evidence>
<dbReference type="Gene3D" id="3.30.2010.10">
    <property type="entry name" value="Metalloproteases ('zincins'), catalytic domain"/>
    <property type="match status" value="1"/>
</dbReference>
<comment type="caution">
    <text evidence="9">The sequence shown here is derived from an EMBL/GenBank/DDBJ whole genome shotgun (WGS) entry which is preliminary data.</text>
</comment>
<feature type="transmembrane region" description="Helical" evidence="7">
    <location>
        <begin position="282"/>
        <end position="306"/>
    </location>
</feature>
<keyword evidence="7" id="KW-0472">Membrane</keyword>
<dbReference type="GO" id="GO:0006508">
    <property type="term" value="P:proteolysis"/>
    <property type="evidence" value="ECO:0007669"/>
    <property type="project" value="UniProtKB-KW"/>
</dbReference>
<evidence type="ECO:0000313" key="10">
    <source>
        <dbReference type="Proteomes" id="UP000215199"/>
    </source>
</evidence>
<feature type="domain" description="Peptidase M48" evidence="8">
    <location>
        <begin position="143"/>
        <end position="200"/>
    </location>
</feature>
<keyword evidence="4 6" id="KW-0862">Zinc</keyword>
<dbReference type="RefSeq" id="WP_093948551.1">
    <property type="nucleotide sequence ID" value="NZ_NMUL01000013.1"/>
</dbReference>
<keyword evidence="1 6" id="KW-0645">Protease</keyword>
<comment type="similarity">
    <text evidence="6">Belongs to the peptidase M48 family.</text>
</comment>
<name>A0A229T8B4_9PSEU</name>
<keyword evidence="7" id="KW-0812">Transmembrane</keyword>
<evidence type="ECO:0000256" key="5">
    <source>
        <dbReference type="ARBA" id="ARBA00023049"/>
    </source>
</evidence>
<dbReference type="Pfam" id="PF01435">
    <property type="entry name" value="Peptidase_M48"/>
    <property type="match status" value="1"/>
</dbReference>
<dbReference type="InterPro" id="IPR001915">
    <property type="entry name" value="Peptidase_M48"/>
</dbReference>
<evidence type="ECO:0000256" key="1">
    <source>
        <dbReference type="ARBA" id="ARBA00022670"/>
    </source>
</evidence>
<dbReference type="PANTHER" id="PTHR34978:SF3">
    <property type="entry name" value="SLR0241 PROTEIN"/>
    <property type="match status" value="1"/>
</dbReference>
<evidence type="ECO:0000256" key="4">
    <source>
        <dbReference type="ARBA" id="ARBA00022833"/>
    </source>
</evidence>
<evidence type="ECO:0000256" key="3">
    <source>
        <dbReference type="ARBA" id="ARBA00022801"/>
    </source>
</evidence>
<sequence length="309" mass="32516">MILAAALALGTIAVGWWSPWLLSKLAARVHPRTAIAWWLLTAAGVATASVAGVLLLVLPGHGPADAVIRLLHDCWAAVGHDDLPALDPIAGTAAGLVLAVATGRLAVTWLARRRRRTVPHRRHLTALRLTGARDTRPVPTLWLPDERPIAYSLGGRRSLVVASDGLAARLTEPELGAVLAHERAHVRGRHHLLTGCSEVLGRTLRFVPLMRELPGATRLLVELAADQAAAAQCGREPLRSALVSIRAVDGPRRALAMAGGDTAIRLSRLEAGSSTAPRLTTVAGGLAAFLAPPAIAVALVLVTSFLTCR</sequence>
<dbReference type="InterPro" id="IPR052173">
    <property type="entry name" value="Beta-lactam_resp_regulator"/>
</dbReference>
<keyword evidence="5 6" id="KW-0482">Metalloprotease</keyword>
<dbReference type="PANTHER" id="PTHR34978">
    <property type="entry name" value="POSSIBLE SENSOR-TRANSDUCER PROTEIN BLAR"/>
    <property type="match status" value="1"/>
</dbReference>
<dbReference type="Proteomes" id="UP000215199">
    <property type="component" value="Unassembled WGS sequence"/>
</dbReference>
<keyword evidence="3 6" id="KW-0378">Hydrolase</keyword>
<feature type="transmembrane region" description="Helical" evidence="7">
    <location>
        <begin position="89"/>
        <end position="111"/>
    </location>
</feature>
<dbReference type="AlphaFoldDB" id="A0A229T8B4"/>
<dbReference type="CDD" id="cd07326">
    <property type="entry name" value="M56_BlaR1_MecR1_like"/>
    <property type="match status" value="1"/>
</dbReference>
<dbReference type="GO" id="GO:0046872">
    <property type="term" value="F:metal ion binding"/>
    <property type="evidence" value="ECO:0007669"/>
    <property type="project" value="UniProtKB-KW"/>
</dbReference>
<evidence type="ECO:0000313" key="9">
    <source>
        <dbReference type="EMBL" id="OXM67408.1"/>
    </source>
</evidence>
<gene>
    <name evidence="9" type="ORF">CF165_17240</name>
</gene>
<keyword evidence="10" id="KW-1185">Reference proteome</keyword>
<accession>A0A229T8B4</accession>
<evidence type="ECO:0000256" key="7">
    <source>
        <dbReference type="SAM" id="Phobius"/>
    </source>
</evidence>
<proteinExistence type="inferred from homology"/>
<evidence type="ECO:0000256" key="6">
    <source>
        <dbReference type="RuleBase" id="RU003983"/>
    </source>
</evidence>
<feature type="transmembrane region" description="Helical" evidence="7">
    <location>
        <begin position="6"/>
        <end position="23"/>
    </location>
</feature>
<organism evidence="9 10">
    <name type="scientific">Amycolatopsis vastitatis</name>
    <dbReference type="NCBI Taxonomy" id="1905142"/>
    <lineage>
        <taxon>Bacteria</taxon>
        <taxon>Bacillati</taxon>
        <taxon>Actinomycetota</taxon>
        <taxon>Actinomycetes</taxon>
        <taxon>Pseudonocardiales</taxon>
        <taxon>Pseudonocardiaceae</taxon>
        <taxon>Amycolatopsis</taxon>
    </lineage>
</organism>
<reference evidence="10" key="1">
    <citation type="submission" date="2017-07" db="EMBL/GenBank/DDBJ databases">
        <title>Comparative genome mining reveals phylogenetic distribution patterns of secondary metabolites in Amycolatopsis.</title>
        <authorList>
            <person name="Adamek M."/>
            <person name="Alanjary M."/>
            <person name="Sales-Ortells H."/>
            <person name="Goodfellow M."/>
            <person name="Bull A.T."/>
            <person name="Kalinowski J."/>
            <person name="Ziemert N."/>
        </authorList>
    </citation>
    <scope>NUCLEOTIDE SEQUENCE [LARGE SCALE GENOMIC DNA]</scope>
    <source>
        <strain evidence="10">H5</strain>
    </source>
</reference>